<comment type="caution">
    <text evidence="2">The sequence shown here is derived from an EMBL/GenBank/DDBJ whole genome shotgun (WGS) entry which is preliminary data.</text>
</comment>
<protein>
    <submittedName>
        <fullName evidence="2">Uncharacterized protein</fullName>
    </submittedName>
</protein>
<dbReference type="EMBL" id="LLXX01000173">
    <property type="protein sequence ID" value="KRQ99229.1"/>
    <property type="molecule type" value="Genomic_DNA"/>
</dbReference>
<feature type="transmembrane region" description="Helical" evidence="1">
    <location>
        <begin position="12"/>
        <end position="37"/>
    </location>
</feature>
<keyword evidence="1" id="KW-0812">Transmembrane</keyword>
<evidence type="ECO:0000313" key="2">
    <source>
        <dbReference type="EMBL" id="KRQ99229.1"/>
    </source>
</evidence>
<evidence type="ECO:0000256" key="1">
    <source>
        <dbReference type="SAM" id="Phobius"/>
    </source>
</evidence>
<keyword evidence="1" id="KW-1133">Transmembrane helix</keyword>
<sequence>MSGAVGFTPKTALVFLIFLAAGPPFGFLVIWATAMIFGPSQPVASYGPSAYLQTFGFFAIASYIAGGVQALFLAFVASIAQAASRTGLVPFWPVFFGALFITVAYAVFMMVKRAGPPAWEGLSILLVLHVGSTILCWLVCNAVLWPFRRRSNPSGPRMNTSLPPAGPTMSATQRYAGEKAETAQRIRLGLKELSK</sequence>
<name>A0A0R3KWQ5_9BRAD</name>
<keyword evidence="3" id="KW-1185">Reference proteome</keyword>
<organism evidence="2 3">
    <name type="scientific">Bradyrhizobium valentinum</name>
    <dbReference type="NCBI Taxonomy" id="1518501"/>
    <lineage>
        <taxon>Bacteria</taxon>
        <taxon>Pseudomonadati</taxon>
        <taxon>Pseudomonadota</taxon>
        <taxon>Alphaproteobacteria</taxon>
        <taxon>Hyphomicrobiales</taxon>
        <taxon>Nitrobacteraceae</taxon>
        <taxon>Bradyrhizobium</taxon>
    </lineage>
</organism>
<keyword evidence="1" id="KW-0472">Membrane</keyword>
<reference evidence="2 3" key="1">
    <citation type="submission" date="2014-03" db="EMBL/GenBank/DDBJ databases">
        <title>Bradyrhizobium valentinum sp. nov., isolated from effective nodules of Lupinus mariae-josephae, a lupine endemic of basic-lime soils in Eastern Spain.</title>
        <authorList>
            <person name="Duran D."/>
            <person name="Rey L."/>
            <person name="Navarro A."/>
            <person name="Busquets A."/>
            <person name="Imperial J."/>
            <person name="Ruiz-Argueso T."/>
        </authorList>
    </citation>
    <scope>NUCLEOTIDE SEQUENCE [LARGE SCALE GENOMIC DNA]</scope>
    <source>
        <strain evidence="2 3">LmjM3</strain>
    </source>
</reference>
<dbReference type="AlphaFoldDB" id="A0A0R3KWQ5"/>
<gene>
    <name evidence="2" type="ORF">CP49_11565</name>
</gene>
<feature type="transmembrane region" description="Helical" evidence="1">
    <location>
        <begin position="123"/>
        <end position="147"/>
    </location>
</feature>
<dbReference type="Proteomes" id="UP000051913">
    <property type="component" value="Unassembled WGS sequence"/>
</dbReference>
<dbReference type="RefSeq" id="WP_245310949.1">
    <property type="nucleotide sequence ID" value="NZ_LLXX01000173.1"/>
</dbReference>
<dbReference type="STRING" id="1518501.CQ10_25920"/>
<evidence type="ECO:0000313" key="3">
    <source>
        <dbReference type="Proteomes" id="UP000051913"/>
    </source>
</evidence>
<feature type="transmembrane region" description="Helical" evidence="1">
    <location>
        <begin position="91"/>
        <end position="111"/>
    </location>
</feature>
<accession>A0A0R3KWQ5</accession>
<feature type="transmembrane region" description="Helical" evidence="1">
    <location>
        <begin position="57"/>
        <end position="79"/>
    </location>
</feature>
<proteinExistence type="predicted"/>